<dbReference type="Gene3D" id="3.20.20.70">
    <property type="entry name" value="Aldolase class I"/>
    <property type="match status" value="1"/>
</dbReference>
<dbReference type="SUPFAM" id="SSF51569">
    <property type="entry name" value="Aldolase"/>
    <property type="match status" value="1"/>
</dbReference>
<comment type="caution">
    <text evidence="8">The sequence shown here is derived from an EMBL/GenBank/DDBJ whole genome shotgun (WGS) entry which is preliminary data.</text>
</comment>
<dbReference type="PIRSF" id="PIRSF001357">
    <property type="entry name" value="DeoC"/>
    <property type="match status" value="1"/>
</dbReference>
<dbReference type="SMART" id="SM01133">
    <property type="entry name" value="DeoC"/>
    <property type="match status" value="1"/>
</dbReference>
<evidence type="ECO:0000256" key="2">
    <source>
        <dbReference type="ARBA" id="ARBA00009473"/>
    </source>
</evidence>
<dbReference type="Proteomes" id="UP001477870">
    <property type="component" value="Unassembled WGS sequence"/>
</dbReference>
<evidence type="ECO:0000256" key="3">
    <source>
        <dbReference type="ARBA" id="ARBA00012515"/>
    </source>
</evidence>
<dbReference type="InterPro" id="IPR013785">
    <property type="entry name" value="Aldolase_TIM"/>
</dbReference>
<dbReference type="CDD" id="cd00959">
    <property type="entry name" value="DeoC"/>
    <property type="match status" value="1"/>
</dbReference>
<protein>
    <recommendedName>
        <fullName evidence="3 7">Deoxyribose-phosphate aldolase</fullName>
        <ecNumber evidence="3 7">4.1.2.4</ecNumber>
    </recommendedName>
</protein>
<dbReference type="InterPro" id="IPR011343">
    <property type="entry name" value="DeoC"/>
</dbReference>
<dbReference type="InterPro" id="IPR002915">
    <property type="entry name" value="DeoC/FbaB/LacD_aldolase"/>
</dbReference>
<name>A0ABU9T8A3_9HYPH</name>
<dbReference type="RefSeq" id="WP_342848332.1">
    <property type="nucleotide sequence ID" value="NZ_JBBMQO010000005.1"/>
</dbReference>
<dbReference type="Pfam" id="PF01791">
    <property type="entry name" value="DeoC"/>
    <property type="match status" value="1"/>
</dbReference>
<comment type="similarity">
    <text evidence="2">Belongs to the DeoC/FbaB aldolase family. DeoC type 2 subfamily.</text>
</comment>
<gene>
    <name evidence="8" type="primary">deoC</name>
    <name evidence="8" type="ORF">WNY59_10010</name>
</gene>
<evidence type="ECO:0000256" key="4">
    <source>
        <dbReference type="ARBA" id="ARBA00023239"/>
    </source>
</evidence>
<accession>A0ABU9T8A3</accession>
<evidence type="ECO:0000313" key="8">
    <source>
        <dbReference type="EMBL" id="MEM5501921.1"/>
    </source>
</evidence>
<reference evidence="8 9" key="1">
    <citation type="submission" date="2024-03" db="EMBL/GenBank/DDBJ databases">
        <title>Community enrichment and isolation of bacterial strains for fucoidan degradation.</title>
        <authorList>
            <person name="Sichert A."/>
        </authorList>
    </citation>
    <scope>NUCLEOTIDE SEQUENCE [LARGE SCALE GENOMIC DNA]</scope>
    <source>
        <strain evidence="8 9">AS62</strain>
    </source>
</reference>
<dbReference type="EC" id="4.1.2.4" evidence="3 7"/>
<evidence type="ECO:0000256" key="5">
    <source>
        <dbReference type="ARBA" id="ARBA00023270"/>
    </source>
</evidence>
<organism evidence="8 9">
    <name type="scientific">Ahrensia kielensis</name>
    <dbReference type="NCBI Taxonomy" id="76980"/>
    <lineage>
        <taxon>Bacteria</taxon>
        <taxon>Pseudomonadati</taxon>
        <taxon>Pseudomonadota</taxon>
        <taxon>Alphaproteobacteria</taxon>
        <taxon>Hyphomicrobiales</taxon>
        <taxon>Ahrensiaceae</taxon>
        <taxon>Ahrensia</taxon>
    </lineage>
</organism>
<comment type="catalytic activity">
    <reaction evidence="6">
        <text>2-deoxy-D-ribose 5-phosphate = D-glyceraldehyde 3-phosphate + acetaldehyde</text>
        <dbReference type="Rhea" id="RHEA:12821"/>
        <dbReference type="ChEBI" id="CHEBI:15343"/>
        <dbReference type="ChEBI" id="CHEBI:59776"/>
        <dbReference type="ChEBI" id="CHEBI:62877"/>
        <dbReference type="EC" id="4.1.2.4"/>
    </reaction>
</comment>
<dbReference type="NCBIfam" id="TIGR00126">
    <property type="entry name" value="deoC"/>
    <property type="match status" value="1"/>
</dbReference>
<keyword evidence="9" id="KW-1185">Reference proteome</keyword>
<evidence type="ECO:0000256" key="1">
    <source>
        <dbReference type="ARBA" id="ARBA00004816"/>
    </source>
</evidence>
<dbReference type="PANTHER" id="PTHR10889">
    <property type="entry name" value="DEOXYRIBOSE-PHOSPHATE ALDOLASE"/>
    <property type="match status" value="1"/>
</dbReference>
<dbReference type="PANTHER" id="PTHR10889:SF3">
    <property type="entry name" value="DEOXYRIBOSE-PHOSPHATE ALDOLASE"/>
    <property type="match status" value="1"/>
</dbReference>
<evidence type="ECO:0000256" key="6">
    <source>
        <dbReference type="ARBA" id="ARBA00048791"/>
    </source>
</evidence>
<keyword evidence="4 8" id="KW-0456">Lyase</keyword>
<dbReference type="GO" id="GO:0004139">
    <property type="term" value="F:deoxyribose-phosphate aldolase activity"/>
    <property type="evidence" value="ECO:0007669"/>
    <property type="project" value="UniProtKB-EC"/>
</dbReference>
<proteinExistence type="inferred from homology"/>
<evidence type="ECO:0000256" key="7">
    <source>
        <dbReference type="NCBIfam" id="TIGR00126"/>
    </source>
</evidence>
<sequence>MTNRKEIANRALGLIDLTNLNDDCTPDAIIELCQRAQTRFGNTAAVCVFPAFVVQAKAILADTNIKVATVVNFPAGGDDVRATMHETKQAVADGADEIDLVLPYTALKNGDAETARHMVSTIRAVTHNQAILKVIIESGELMEPNLIKQATLIALEEGADFVKTSTGKVEINATLEAAQTILEALKEFGDKSRGLKFAGGIKTVENCGAYLALVDKIMGPEWAGVDTLRFGSSAMLNDILAALEGGEAVTSEGY</sequence>
<keyword evidence="5" id="KW-0704">Schiff base</keyword>
<evidence type="ECO:0000313" key="9">
    <source>
        <dbReference type="Proteomes" id="UP001477870"/>
    </source>
</evidence>
<comment type="pathway">
    <text evidence="1">Carbohydrate degradation; 2-deoxy-D-ribose 1-phosphate degradation; D-glyceraldehyde 3-phosphate and acetaldehyde from 2-deoxy-alpha-D-ribose 1-phosphate: step 2/2.</text>
</comment>
<dbReference type="EMBL" id="JBBMQO010000005">
    <property type="protein sequence ID" value="MEM5501921.1"/>
    <property type="molecule type" value="Genomic_DNA"/>
</dbReference>